<feature type="region of interest" description="Disordered" evidence="1">
    <location>
        <begin position="112"/>
        <end position="164"/>
    </location>
</feature>
<dbReference type="AlphaFoldDB" id="A0A3N4HM90"/>
<feature type="compositionally biased region" description="Low complexity" evidence="1">
    <location>
        <begin position="138"/>
        <end position="147"/>
    </location>
</feature>
<gene>
    <name evidence="2" type="ORF">BJ508DRAFT_314227</name>
</gene>
<sequence>MADASDRLSDKSTSRGPRRLLDQRIHNRRSLLENTRIRPERQIHSKQTVSRRDAELQTNKIRKPRWPRKQRDGGPPSSITTLYQGPLMPERLVPTTEQITDQLDTYQHTSVAPKFLPTSPTSSASVQGSSNPNTHVCSTEATSSSTTKALEAQEQPPSVNASGPVISSLSISVNVIESEFVNKQHFMPLSVIDKFNNLLAWLHETTTAGFDRDHDTLEYTEMGISKRAYRPLTKQRQLTKALHSCQGSGLILRITKPKQWTTFRLNHQYKLRELDSISDSDWIPHVDMERSTSEAVEDSLVLMTGGKTPEPNSDE</sequence>
<evidence type="ECO:0000313" key="3">
    <source>
        <dbReference type="Proteomes" id="UP000275078"/>
    </source>
</evidence>
<feature type="compositionally biased region" description="Polar residues" evidence="1">
    <location>
        <begin position="118"/>
        <end position="137"/>
    </location>
</feature>
<protein>
    <submittedName>
        <fullName evidence="2">Uncharacterized protein</fullName>
    </submittedName>
</protein>
<accession>A0A3N4HM90</accession>
<feature type="compositionally biased region" description="Basic and acidic residues" evidence="1">
    <location>
        <begin position="1"/>
        <end position="25"/>
    </location>
</feature>
<reference evidence="2 3" key="1">
    <citation type="journal article" date="2018" name="Nat. Ecol. Evol.">
        <title>Pezizomycetes genomes reveal the molecular basis of ectomycorrhizal truffle lifestyle.</title>
        <authorList>
            <person name="Murat C."/>
            <person name="Payen T."/>
            <person name="Noel B."/>
            <person name="Kuo A."/>
            <person name="Morin E."/>
            <person name="Chen J."/>
            <person name="Kohler A."/>
            <person name="Krizsan K."/>
            <person name="Balestrini R."/>
            <person name="Da Silva C."/>
            <person name="Montanini B."/>
            <person name="Hainaut M."/>
            <person name="Levati E."/>
            <person name="Barry K.W."/>
            <person name="Belfiori B."/>
            <person name="Cichocki N."/>
            <person name="Clum A."/>
            <person name="Dockter R.B."/>
            <person name="Fauchery L."/>
            <person name="Guy J."/>
            <person name="Iotti M."/>
            <person name="Le Tacon F."/>
            <person name="Lindquist E.A."/>
            <person name="Lipzen A."/>
            <person name="Malagnac F."/>
            <person name="Mello A."/>
            <person name="Molinier V."/>
            <person name="Miyauchi S."/>
            <person name="Poulain J."/>
            <person name="Riccioni C."/>
            <person name="Rubini A."/>
            <person name="Sitrit Y."/>
            <person name="Splivallo R."/>
            <person name="Traeger S."/>
            <person name="Wang M."/>
            <person name="Zifcakova L."/>
            <person name="Wipf D."/>
            <person name="Zambonelli A."/>
            <person name="Paolocci F."/>
            <person name="Nowrousian M."/>
            <person name="Ottonello S."/>
            <person name="Baldrian P."/>
            <person name="Spatafora J.W."/>
            <person name="Henrissat B."/>
            <person name="Nagy L.G."/>
            <person name="Aury J.M."/>
            <person name="Wincker P."/>
            <person name="Grigoriev I.V."/>
            <person name="Bonfante P."/>
            <person name="Martin F.M."/>
        </authorList>
    </citation>
    <scope>NUCLEOTIDE SEQUENCE [LARGE SCALE GENOMIC DNA]</scope>
    <source>
        <strain evidence="2 3">RN42</strain>
    </source>
</reference>
<keyword evidence="3" id="KW-1185">Reference proteome</keyword>
<organism evidence="2 3">
    <name type="scientific">Ascobolus immersus RN42</name>
    <dbReference type="NCBI Taxonomy" id="1160509"/>
    <lineage>
        <taxon>Eukaryota</taxon>
        <taxon>Fungi</taxon>
        <taxon>Dikarya</taxon>
        <taxon>Ascomycota</taxon>
        <taxon>Pezizomycotina</taxon>
        <taxon>Pezizomycetes</taxon>
        <taxon>Pezizales</taxon>
        <taxon>Ascobolaceae</taxon>
        <taxon>Ascobolus</taxon>
    </lineage>
</organism>
<evidence type="ECO:0000256" key="1">
    <source>
        <dbReference type="SAM" id="MobiDB-lite"/>
    </source>
</evidence>
<name>A0A3N4HM90_ASCIM</name>
<feature type="region of interest" description="Disordered" evidence="1">
    <location>
        <begin position="1"/>
        <end position="86"/>
    </location>
</feature>
<dbReference type="Proteomes" id="UP000275078">
    <property type="component" value="Unassembled WGS sequence"/>
</dbReference>
<evidence type="ECO:0000313" key="2">
    <source>
        <dbReference type="EMBL" id="RPA72960.1"/>
    </source>
</evidence>
<dbReference type="EMBL" id="ML119838">
    <property type="protein sequence ID" value="RPA72960.1"/>
    <property type="molecule type" value="Genomic_DNA"/>
</dbReference>
<proteinExistence type="predicted"/>